<dbReference type="OrthoDB" id="7056878at2"/>
<gene>
    <name evidence="3" type="ORF">HT99x_002185</name>
    <name evidence="2" type="ORF">HT99x_02354</name>
</gene>
<accession>A0A0Q9YUT3</accession>
<dbReference type="Proteomes" id="UP000051497">
    <property type="component" value="Unassembled WGS sequence"/>
</dbReference>
<dbReference type="Pfam" id="PF20567">
    <property type="entry name" value="DUF6776"/>
    <property type="match status" value="1"/>
</dbReference>
<dbReference type="EMBL" id="LKAJ02000001">
    <property type="protein sequence ID" value="MCS5710231.1"/>
    <property type="molecule type" value="Genomic_DNA"/>
</dbReference>
<dbReference type="EMBL" id="LKAJ01000010">
    <property type="protein sequence ID" value="KRG20622.1"/>
    <property type="molecule type" value="Genomic_DNA"/>
</dbReference>
<proteinExistence type="predicted"/>
<name>A0A0Q9YUT3_9GAMM</name>
<reference evidence="3" key="3">
    <citation type="submission" date="2021-06" db="EMBL/GenBank/DDBJ databases">
        <title>Genomic Description and Analysis of Intracellular Bacteria, Candidatus Berkiella cookevillensis and Candidatus Berkiella aquae.</title>
        <authorList>
            <person name="Kidane D.T."/>
            <person name="Mehari Y.T."/>
            <person name="Rice F.C."/>
            <person name="Arivett B.A."/>
            <person name="Farone A.L."/>
            <person name="Berk S.G."/>
            <person name="Farone M.B."/>
        </authorList>
    </citation>
    <scope>NUCLEOTIDE SEQUENCE</scope>
    <source>
        <strain evidence="3">HT99</strain>
    </source>
</reference>
<evidence type="ECO:0000313" key="4">
    <source>
        <dbReference type="Proteomes" id="UP000051497"/>
    </source>
</evidence>
<dbReference type="AlphaFoldDB" id="A0A0Q9YUT3"/>
<keyword evidence="4" id="KW-1185">Reference proteome</keyword>
<evidence type="ECO:0000313" key="2">
    <source>
        <dbReference type="EMBL" id="KRG20622.1"/>
    </source>
</evidence>
<evidence type="ECO:0000256" key="1">
    <source>
        <dbReference type="SAM" id="Coils"/>
    </source>
</evidence>
<reference evidence="3" key="2">
    <citation type="journal article" date="2016" name="Genome Announc.">
        <title>Draft Genome Sequences of Two Novel Amoeba-Resistant Intranuclear Bacteria, 'Candidatus Berkiella cookevillensis' and 'Candidatus Berkiella aquae'.</title>
        <authorList>
            <person name="Mehari Y.T."/>
            <person name="Arivett B.A."/>
            <person name="Farone A.L."/>
            <person name="Gunderson J.H."/>
            <person name="Farone M.B."/>
        </authorList>
    </citation>
    <scope>NUCLEOTIDE SEQUENCE</scope>
    <source>
        <strain evidence="3">HT99</strain>
    </source>
</reference>
<comment type="caution">
    <text evidence="2">The sequence shown here is derived from an EMBL/GenBank/DDBJ whole genome shotgun (WGS) entry which is preliminary data.</text>
</comment>
<dbReference type="InterPro" id="IPR046703">
    <property type="entry name" value="DUF6776"/>
</dbReference>
<reference evidence="2" key="1">
    <citation type="submission" date="2015-09" db="EMBL/GenBank/DDBJ databases">
        <title>Draft Genome Sequences of Two Novel Amoeba-resistant Intranuclear Bacteria, Candidatus Berkiella cookevillensis and Candidatus Berkiella aquae.</title>
        <authorList>
            <person name="Mehari Y.T."/>
            <person name="Arivett B.A."/>
            <person name="Farone A.L."/>
            <person name="Gunderson J.H."/>
            <person name="Farone M.B."/>
        </authorList>
    </citation>
    <scope>NUCLEOTIDE SEQUENCE [LARGE SCALE GENOMIC DNA]</scope>
    <source>
        <strain evidence="2">HT99</strain>
    </source>
</reference>
<keyword evidence="1" id="KW-0175">Coiled coil</keyword>
<feature type="coiled-coil region" evidence="1">
    <location>
        <begin position="43"/>
        <end position="70"/>
    </location>
</feature>
<dbReference type="STRING" id="295108.HT99x_02354"/>
<sequence length="232" mass="25918">MREKPGRRLSLGTCALLLVIVGVVTYRAALKTNESTPKVAVNESGLQEQVQQLTDENQRIQKELIIAKRNFEIESEAKKNLGGYLRTLQANNAELAQHMNLYQSVSGVMPVKQGVQIKNFQIFPNSAQHQYRYLVVLSKQFASAEYIEGLVTMTIVGKVGDKTILLPVKYVNSGSDDGLSFKFRYLQELSGELTLPPQFLAEGVLVAVKPERGWPSVQQQFPWLVHNSIQTG</sequence>
<evidence type="ECO:0000313" key="3">
    <source>
        <dbReference type="EMBL" id="MCS5710231.1"/>
    </source>
</evidence>
<organism evidence="2">
    <name type="scientific">Candidatus Berkiella aquae</name>
    <dbReference type="NCBI Taxonomy" id="295108"/>
    <lineage>
        <taxon>Bacteria</taxon>
        <taxon>Pseudomonadati</taxon>
        <taxon>Pseudomonadota</taxon>
        <taxon>Gammaproteobacteria</taxon>
        <taxon>Candidatus Berkiellales</taxon>
        <taxon>Candidatus Berkiellaceae</taxon>
        <taxon>Candidatus Berkiella</taxon>
    </lineage>
</organism>
<dbReference type="RefSeq" id="WP_075066968.1">
    <property type="nucleotide sequence ID" value="NZ_LKAJ02000001.1"/>
</dbReference>
<protein>
    <submittedName>
        <fullName evidence="2">Uncharacterized protein</fullName>
    </submittedName>
</protein>